<dbReference type="Gene3D" id="1.25.40.10">
    <property type="entry name" value="Tetratricopeptide repeat domain"/>
    <property type="match status" value="1"/>
</dbReference>
<evidence type="ECO:0000256" key="11">
    <source>
        <dbReference type="PROSITE-ProRule" id="PRU00339"/>
    </source>
</evidence>
<evidence type="ECO:0000256" key="4">
    <source>
        <dbReference type="ARBA" id="ARBA00010898"/>
    </source>
</evidence>
<dbReference type="CDD" id="cd01926">
    <property type="entry name" value="cyclophilin_ABH_like"/>
    <property type="match status" value="1"/>
</dbReference>
<gene>
    <name evidence="13" type="primary">CPR6</name>
    <name evidence="13" type="ORF">LTR97_000267</name>
</gene>
<keyword evidence="7" id="KW-0677">Repeat</keyword>
<evidence type="ECO:0000256" key="10">
    <source>
        <dbReference type="ARBA" id="ARBA00023235"/>
    </source>
</evidence>
<evidence type="ECO:0000313" key="13">
    <source>
        <dbReference type="EMBL" id="KAK5707729.1"/>
    </source>
</evidence>
<dbReference type="EC" id="5.2.1.8" evidence="5"/>
<accession>A0AAN8A5N6</accession>
<dbReference type="GO" id="GO:0005737">
    <property type="term" value="C:cytoplasm"/>
    <property type="evidence" value="ECO:0007669"/>
    <property type="project" value="UniProtKB-SubCell"/>
</dbReference>
<evidence type="ECO:0000256" key="7">
    <source>
        <dbReference type="ARBA" id="ARBA00022737"/>
    </source>
</evidence>
<protein>
    <recommendedName>
        <fullName evidence="5">peptidylprolyl isomerase</fullName>
        <ecNumber evidence="5">5.2.1.8</ecNumber>
    </recommendedName>
</protein>
<dbReference type="InterPro" id="IPR019734">
    <property type="entry name" value="TPR_rpt"/>
</dbReference>
<evidence type="ECO:0000256" key="5">
    <source>
        <dbReference type="ARBA" id="ARBA00013194"/>
    </source>
</evidence>
<reference evidence="13" key="1">
    <citation type="submission" date="2023-08" db="EMBL/GenBank/DDBJ databases">
        <title>Black Yeasts Isolated from many extreme environments.</title>
        <authorList>
            <person name="Coleine C."/>
            <person name="Stajich J.E."/>
            <person name="Selbmann L."/>
        </authorList>
    </citation>
    <scope>NUCLEOTIDE SEQUENCE</scope>
    <source>
        <strain evidence="13">CCFEE 5810</strain>
    </source>
</reference>
<proteinExistence type="inferred from homology"/>
<comment type="subcellular location">
    <subcellularLocation>
        <location evidence="3">Cytoplasm</location>
    </subcellularLocation>
</comment>
<evidence type="ECO:0000256" key="8">
    <source>
        <dbReference type="ARBA" id="ARBA00022803"/>
    </source>
</evidence>
<dbReference type="Pfam" id="PF00160">
    <property type="entry name" value="Pro_isomerase"/>
    <property type="match status" value="1"/>
</dbReference>
<dbReference type="InterPro" id="IPR029000">
    <property type="entry name" value="Cyclophilin-like_dom_sf"/>
</dbReference>
<dbReference type="Proteomes" id="UP001310594">
    <property type="component" value="Unassembled WGS sequence"/>
</dbReference>
<dbReference type="InterPro" id="IPR011990">
    <property type="entry name" value="TPR-like_helical_dom_sf"/>
</dbReference>
<dbReference type="SUPFAM" id="SSF50891">
    <property type="entry name" value="Cyclophilin-like"/>
    <property type="match status" value="1"/>
</dbReference>
<dbReference type="GO" id="GO:0042026">
    <property type="term" value="P:protein refolding"/>
    <property type="evidence" value="ECO:0007669"/>
    <property type="project" value="UniProtKB-ARBA"/>
</dbReference>
<dbReference type="GO" id="GO:0051082">
    <property type="term" value="F:unfolded protein binding"/>
    <property type="evidence" value="ECO:0007669"/>
    <property type="project" value="UniProtKB-ARBA"/>
</dbReference>
<dbReference type="EMBL" id="JAVRQU010000001">
    <property type="protein sequence ID" value="KAK5707729.1"/>
    <property type="molecule type" value="Genomic_DNA"/>
</dbReference>
<keyword evidence="8 11" id="KW-0802">TPR repeat</keyword>
<feature type="repeat" description="TPR" evidence="11">
    <location>
        <begin position="311"/>
        <end position="344"/>
    </location>
</feature>
<feature type="domain" description="PPIase cyclophilin-type" evidence="12">
    <location>
        <begin position="14"/>
        <end position="178"/>
    </location>
</feature>
<dbReference type="PANTHER" id="PTHR11071">
    <property type="entry name" value="PEPTIDYL-PROLYL CIS-TRANS ISOMERASE"/>
    <property type="match status" value="1"/>
</dbReference>
<name>A0AAN8A5N6_9PEZI</name>
<dbReference type="GO" id="GO:0003755">
    <property type="term" value="F:peptidyl-prolyl cis-trans isomerase activity"/>
    <property type="evidence" value="ECO:0007669"/>
    <property type="project" value="UniProtKB-KW"/>
</dbReference>
<dbReference type="PANTHER" id="PTHR11071:SF561">
    <property type="entry name" value="PEPTIDYL-PROLYL CIS-TRANS ISOMERASE D-RELATED"/>
    <property type="match status" value="1"/>
</dbReference>
<dbReference type="GO" id="GO:0016018">
    <property type="term" value="F:cyclosporin A binding"/>
    <property type="evidence" value="ECO:0007669"/>
    <property type="project" value="TreeGrafter"/>
</dbReference>
<dbReference type="InterPro" id="IPR002130">
    <property type="entry name" value="Cyclophilin-type_PPIase_dom"/>
</dbReference>
<dbReference type="PROSITE" id="PS50072">
    <property type="entry name" value="CSA_PPIASE_2"/>
    <property type="match status" value="1"/>
</dbReference>
<evidence type="ECO:0000256" key="9">
    <source>
        <dbReference type="ARBA" id="ARBA00023110"/>
    </source>
</evidence>
<evidence type="ECO:0000259" key="12">
    <source>
        <dbReference type="PROSITE" id="PS50072"/>
    </source>
</evidence>
<dbReference type="SUPFAM" id="SSF48452">
    <property type="entry name" value="TPR-like"/>
    <property type="match status" value="1"/>
</dbReference>
<comment type="caution">
    <text evidence="13">The sequence shown here is derived from an EMBL/GenBank/DDBJ whole genome shotgun (WGS) entry which is preliminary data.</text>
</comment>
<evidence type="ECO:0000256" key="3">
    <source>
        <dbReference type="ARBA" id="ARBA00004496"/>
    </source>
</evidence>
<dbReference type="PRINTS" id="PR00153">
    <property type="entry name" value="CSAPPISMRASE"/>
</dbReference>
<evidence type="ECO:0000256" key="6">
    <source>
        <dbReference type="ARBA" id="ARBA00022490"/>
    </source>
</evidence>
<evidence type="ECO:0000256" key="2">
    <source>
        <dbReference type="ARBA" id="ARBA00002388"/>
    </source>
</evidence>
<keyword evidence="6" id="KW-0963">Cytoplasm</keyword>
<dbReference type="PROSITE" id="PS50005">
    <property type="entry name" value="TPR"/>
    <property type="match status" value="1"/>
</dbReference>
<dbReference type="FunFam" id="1.25.40.10:FF:000029">
    <property type="entry name" value="peptidyl-prolyl cis-trans isomerase D"/>
    <property type="match status" value="1"/>
</dbReference>
<dbReference type="InterPro" id="IPR020892">
    <property type="entry name" value="Cyclophilin-type_PPIase_CS"/>
</dbReference>
<comment type="catalytic activity">
    <reaction evidence="1">
        <text>[protein]-peptidylproline (omega=180) = [protein]-peptidylproline (omega=0)</text>
        <dbReference type="Rhea" id="RHEA:16237"/>
        <dbReference type="Rhea" id="RHEA-COMP:10747"/>
        <dbReference type="Rhea" id="RHEA-COMP:10748"/>
        <dbReference type="ChEBI" id="CHEBI:83833"/>
        <dbReference type="ChEBI" id="CHEBI:83834"/>
        <dbReference type="EC" id="5.2.1.8"/>
    </reaction>
</comment>
<sequence>MADTNGTAKRQRVWFDISIGGTPAGKVVFELYNDVVPKTTENFRCLCTGERGTGQSGKPLHYKKSTFHRVIKNFMIQGGDFTAGNGTGGESIYGEKFEDENFEYKHEKPFLLSMANAGVGTNGSQFFVTTTPTPHLDGKHVVFGEVIAGKSVIRQVENTPVGASDKPESDIEISDCGEVPEGVSLDEYTKKAPDTTGDTYEDFPEDQLQKGEEWKGSDIVEIATKLKDYGNTAFKGQNLQLGLDKYQKGLRYLREFPVSDDKELSAQLNQLRISLHTNSSMLQYKLKAYKESLTSADNALAVEGITEAQKAKALFRKGVAAKDSKNEEDALKYLTEAGKLAPNDAGIKKELEAVKKAAADRKDKEKKAYSKAFA</sequence>
<organism evidence="13 14">
    <name type="scientific">Elasticomyces elasticus</name>
    <dbReference type="NCBI Taxonomy" id="574655"/>
    <lineage>
        <taxon>Eukaryota</taxon>
        <taxon>Fungi</taxon>
        <taxon>Dikarya</taxon>
        <taxon>Ascomycota</taxon>
        <taxon>Pezizomycotina</taxon>
        <taxon>Dothideomycetes</taxon>
        <taxon>Dothideomycetidae</taxon>
        <taxon>Mycosphaerellales</taxon>
        <taxon>Teratosphaeriaceae</taxon>
        <taxon>Elasticomyces</taxon>
    </lineage>
</organism>
<dbReference type="PROSITE" id="PS00170">
    <property type="entry name" value="CSA_PPIASE_1"/>
    <property type="match status" value="1"/>
</dbReference>
<dbReference type="Gene3D" id="2.40.100.10">
    <property type="entry name" value="Cyclophilin-like"/>
    <property type="match status" value="1"/>
</dbReference>
<evidence type="ECO:0000256" key="1">
    <source>
        <dbReference type="ARBA" id="ARBA00000971"/>
    </source>
</evidence>
<keyword evidence="9" id="KW-0697">Rotamase</keyword>
<keyword evidence="10 13" id="KW-0413">Isomerase</keyword>
<evidence type="ECO:0000313" key="14">
    <source>
        <dbReference type="Proteomes" id="UP001310594"/>
    </source>
</evidence>
<comment type="similarity">
    <text evidence="4">Belongs to the cyclophilin-type PPIase family. PPIase D subfamily.</text>
</comment>
<comment type="function">
    <text evidence="2">PPIases accelerate the folding of proteins. It catalyzes the cis-trans isomerization of proline imidic peptide bonds in oligopeptides.</text>
</comment>
<dbReference type="FunFam" id="2.40.100.10:FF:000009">
    <property type="entry name" value="Peptidyl-prolyl cis-trans isomerase D"/>
    <property type="match status" value="1"/>
</dbReference>
<dbReference type="AlphaFoldDB" id="A0AAN8A5N6"/>